<evidence type="ECO:0000256" key="5">
    <source>
        <dbReference type="RuleBase" id="RU367124"/>
    </source>
</evidence>
<evidence type="ECO:0000313" key="9">
    <source>
        <dbReference type="Proteomes" id="UP000435112"/>
    </source>
</evidence>
<feature type="signal peptide" evidence="5">
    <location>
        <begin position="1"/>
        <end position="23"/>
    </location>
</feature>
<keyword evidence="3 5" id="KW-0964">Secreted</keyword>
<evidence type="ECO:0000256" key="3">
    <source>
        <dbReference type="ARBA" id="ARBA00022525"/>
    </source>
</evidence>
<dbReference type="EMBL" id="QXFV01005551">
    <property type="protein sequence ID" value="KAE8964527.1"/>
    <property type="molecule type" value="Genomic_DNA"/>
</dbReference>
<evidence type="ECO:0000256" key="4">
    <source>
        <dbReference type="ARBA" id="ARBA00022729"/>
    </source>
</evidence>
<reference evidence="8 9" key="1">
    <citation type="submission" date="2018-09" db="EMBL/GenBank/DDBJ databases">
        <title>Genomic investigation of the strawberry pathogen Phytophthora fragariae indicates pathogenicity is determined by transcriptional variation in three key races.</title>
        <authorList>
            <person name="Adams T.M."/>
            <person name="Armitage A.D."/>
            <person name="Sobczyk M.K."/>
            <person name="Bates H.J."/>
            <person name="Dunwell J.M."/>
            <person name="Nellist C.F."/>
            <person name="Harrison R.J."/>
        </authorList>
    </citation>
    <scope>NUCLEOTIDE SEQUENCE [LARGE SCALE GENOMIC DNA]</scope>
    <source>
        <strain evidence="7 8">SCRP249</strain>
        <strain evidence="6 9">SCRP324</strain>
    </source>
</reference>
<comment type="caution">
    <text evidence="6">The sequence shown here is derived from an EMBL/GenBank/DDBJ whole genome shotgun (WGS) entry which is preliminary data.</text>
</comment>
<dbReference type="OrthoDB" id="126873at2759"/>
<dbReference type="InterPro" id="IPR031825">
    <property type="entry name" value="RXLR"/>
</dbReference>
<evidence type="ECO:0000313" key="8">
    <source>
        <dbReference type="Proteomes" id="UP000429607"/>
    </source>
</evidence>
<keyword evidence="4 5" id="KW-0732">Signal</keyword>
<accession>A0A6A3H5L5</accession>
<comment type="function">
    <text evidence="5">Effector that suppresses plant defense responses during pathogen infection.</text>
</comment>
<evidence type="ECO:0000256" key="2">
    <source>
        <dbReference type="ARBA" id="ARBA00010400"/>
    </source>
</evidence>
<sequence length="241" mass="26579">MGLYHCALVVAAVILAIASPAAAAKELKLTTLGALTPALENSTPTKRLLRAYTTNEEDGEDGERGISAKIPGLEKISNALKSSRTSKAKELQGLLKADESLAQAFKTLKLSTMPIGKNDFIETELVVKLFTSTNFKVWSKYAKKTNREDPYGAMVTALANVFGDKDLAIMILLGKGQWSSMGVAKKLEKSLFRSWLVQGKQPSDLLEKVFHVDRYWLQAYPRVKDIWGAYSTYVTKTVMNL</sequence>
<feature type="chain" id="PRO_5044948037" description="RxLR effector protein" evidence="5">
    <location>
        <begin position="24"/>
        <end position="241"/>
    </location>
</feature>
<name>A0A6A3H5L5_9STRA</name>
<evidence type="ECO:0000313" key="7">
    <source>
        <dbReference type="EMBL" id="KAE8964527.1"/>
    </source>
</evidence>
<comment type="similarity">
    <text evidence="2 5">Belongs to the RxLR effector family.</text>
</comment>
<comment type="subcellular location">
    <subcellularLocation>
        <location evidence="1 5">Secreted</location>
    </subcellularLocation>
</comment>
<protein>
    <recommendedName>
        <fullName evidence="5">RxLR effector protein</fullName>
    </recommendedName>
</protein>
<dbReference type="EMBL" id="QXFU01005454">
    <property type="protein sequence ID" value="KAE8964314.1"/>
    <property type="molecule type" value="Genomic_DNA"/>
</dbReference>
<organism evidence="6 9">
    <name type="scientific">Phytophthora rubi</name>
    <dbReference type="NCBI Taxonomy" id="129364"/>
    <lineage>
        <taxon>Eukaryota</taxon>
        <taxon>Sar</taxon>
        <taxon>Stramenopiles</taxon>
        <taxon>Oomycota</taxon>
        <taxon>Peronosporomycetes</taxon>
        <taxon>Peronosporales</taxon>
        <taxon>Peronosporaceae</taxon>
        <taxon>Phytophthora</taxon>
    </lineage>
</organism>
<dbReference type="Proteomes" id="UP000429607">
    <property type="component" value="Unassembled WGS sequence"/>
</dbReference>
<evidence type="ECO:0000313" key="6">
    <source>
        <dbReference type="EMBL" id="KAE8964314.1"/>
    </source>
</evidence>
<evidence type="ECO:0000256" key="1">
    <source>
        <dbReference type="ARBA" id="ARBA00004613"/>
    </source>
</evidence>
<dbReference type="Proteomes" id="UP000435112">
    <property type="component" value="Unassembled WGS sequence"/>
</dbReference>
<dbReference type="AlphaFoldDB" id="A0A6A3H5L5"/>
<comment type="domain">
    <text evidence="5">The RxLR-dEER motif acts to carry the protein into the host cell cytoplasm through binding to cell surface phosphatidylinositol-3-phosphate.</text>
</comment>
<gene>
    <name evidence="7" type="ORF">PR001_g29027</name>
    <name evidence="6" type="ORF">PR002_g29013</name>
</gene>
<proteinExistence type="inferred from homology"/>
<dbReference type="Pfam" id="PF16810">
    <property type="entry name" value="RXLR"/>
    <property type="match status" value="1"/>
</dbReference>